<dbReference type="GO" id="GO:0003886">
    <property type="term" value="F:DNA (cytosine-5-)-methyltransferase activity"/>
    <property type="evidence" value="ECO:0007669"/>
    <property type="project" value="UniProtKB-EC"/>
</dbReference>
<evidence type="ECO:0000256" key="1">
    <source>
        <dbReference type="ARBA" id="ARBA00022603"/>
    </source>
</evidence>
<evidence type="ECO:0000256" key="2">
    <source>
        <dbReference type="ARBA" id="ARBA00022632"/>
    </source>
</evidence>
<feature type="active site" evidence="7">
    <location>
        <position position="101"/>
    </location>
</feature>
<evidence type="ECO:0000256" key="5">
    <source>
        <dbReference type="ARBA" id="ARBA00023280"/>
    </source>
</evidence>
<dbReference type="InterPro" id="IPR018117">
    <property type="entry name" value="C5_DNA_meth_AS"/>
</dbReference>
<evidence type="ECO:0000256" key="4">
    <source>
        <dbReference type="ARBA" id="ARBA00022691"/>
    </source>
</evidence>
<dbReference type="PANTHER" id="PTHR10629:SF52">
    <property type="entry name" value="DNA (CYTOSINE-5)-METHYLTRANSFERASE 1"/>
    <property type="match status" value="1"/>
</dbReference>
<dbReference type="Gene3D" id="3.90.120.10">
    <property type="entry name" value="DNA Methylase, subunit A, domain 2"/>
    <property type="match status" value="1"/>
</dbReference>
<reference evidence="10" key="1">
    <citation type="submission" date="2020-05" db="EMBL/GenBank/DDBJ databases">
        <authorList>
            <person name="Chiriac C."/>
            <person name="Salcher M."/>
            <person name="Ghai R."/>
            <person name="Kavagutti S V."/>
        </authorList>
    </citation>
    <scope>NUCLEOTIDE SEQUENCE</scope>
</reference>
<dbReference type="InterPro" id="IPR001525">
    <property type="entry name" value="C5_MeTfrase"/>
</dbReference>
<evidence type="ECO:0000313" key="10">
    <source>
        <dbReference type="EMBL" id="CAB4170217.1"/>
    </source>
</evidence>
<evidence type="ECO:0000256" key="8">
    <source>
        <dbReference type="RuleBase" id="RU000416"/>
    </source>
</evidence>
<keyword evidence="5" id="KW-0899">Viral immunoevasion</keyword>
<dbReference type="Pfam" id="PF00145">
    <property type="entry name" value="DNA_methylase"/>
    <property type="match status" value="1"/>
</dbReference>
<dbReference type="InterPro" id="IPR029063">
    <property type="entry name" value="SAM-dependent_MTases_sf"/>
</dbReference>
<dbReference type="GO" id="GO:0003677">
    <property type="term" value="F:DNA binding"/>
    <property type="evidence" value="ECO:0007669"/>
    <property type="project" value="TreeGrafter"/>
</dbReference>
<dbReference type="NCBIfam" id="TIGR00675">
    <property type="entry name" value="dcm"/>
    <property type="match status" value="1"/>
</dbReference>
<organism evidence="10">
    <name type="scientific">uncultured Caudovirales phage</name>
    <dbReference type="NCBI Taxonomy" id="2100421"/>
    <lineage>
        <taxon>Viruses</taxon>
        <taxon>Duplodnaviria</taxon>
        <taxon>Heunggongvirae</taxon>
        <taxon>Uroviricota</taxon>
        <taxon>Caudoviricetes</taxon>
        <taxon>Peduoviridae</taxon>
        <taxon>Maltschvirus</taxon>
        <taxon>Maltschvirus maltsch</taxon>
    </lineage>
</organism>
<dbReference type="GO" id="GO:0032259">
    <property type="term" value="P:methylation"/>
    <property type="evidence" value="ECO:0007669"/>
    <property type="project" value="UniProtKB-KW"/>
</dbReference>
<sequence length="344" mass="38602">MVAPLKTGPWNLADLKDVPKNGLKVFSCFHCGGGSTMGYKLAGYDVLGGVEIDPEMMKIYRDNHRPKHSYLMGVQKFRDIPNSELPPELFDLDILDGSPPCISFSMAGSREKAWGEKKKFREGQAEQVLDDLFFDYIAIAKKLQPKVVVAENVKGLIQGAARGYVKEIFAAFREAGYSCQLFLLNAAAMGVPQRRERTFFVANRLGKKIKLDFNEGQVSVRQAFDGLKNQKGLNQEHTAAFPLWKKAQPGELLSKYHPTGNYFNYSKLSVNTCHSTIIGSSVSGLWHYSEPRNLSPLEFFRLQTFPDDYSFGSTEAGYICGMSVPPFMMQRVADQIERQLLNGR</sequence>
<keyword evidence="2" id="KW-1090">Inhibition of host innate immune response by virus</keyword>
<keyword evidence="1 7" id="KW-0489">Methyltransferase</keyword>
<accession>A0A6J5PGP5</accession>
<dbReference type="PROSITE" id="PS00094">
    <property type="entry name" value="C5_MTASE_1"/>
    <property type="match status" value="1"/>
</dbReference>
<keyword evidence="2" id="KW-0945">Host-virus interaction</keyword>
<dbReference type="PANTHER" id="PTHR10629">
    <property type="entry name" value="CYTOSINE-SPECIFIC METHYLTRANSFERASE"/>
    <property type="match status" value="1"/>
</dbReference>
<dbReference type="EMBL" id="LR796852">
    <property type="protein sequence ID" value="CAB4170217.1"/>
    <property type="molecule type" value="Genomic_DNA"/>
</dbReference>
<evidence type="ECO:0000256" key="6">
    <source>
        <dbReference type="ARBA" id="ARBA00033479"/>
    </source>
</evidence>
<evidence type="ECO:0000256" key="3">
    <source>
        <dbReference type="ARBA" id="ARBA00022679"/>
    </source>
</evidence>
<name>A0A6J5PGP5_9CAUD</name>
<evidence type="ECO:0000256" key="9">
    <source>
        <dbReference type="RuleBase" id="RU000417"/>
    </source>
</evidence>
<dbReference type="Gene3D" id="3.40.50.150">
    <property type="entry name" value="Vaccinia Virus protein VP39"/>
    <property type="match status" value="1"/>
</dbReference>
<proteinExistence type="inferred from homology"/>
<comment type="similarity">
    <text evidence="7 8">Belongs to the class I-like SAM-binding methyltransferase superfamily. C5-methyltransferase family.</text>
</comment>
<dbReference type="EC" id="2.1.1.37" evidence="9"/>
<dbReference type="GO" id="GO:0099018">
    <property type="term" value="P:symbiont-mediated evasion of host restriction-modification system"/>
    <property type="evidence" value="ECO:0007669"/>
    <property type="project" value="UniProtKB-KW"/>
</dbReference>
<dbReference type="GO" id="GO:0044027">
    <property type="term" value="P:negative regulation of gene expression via chromosomal CpG island methylation"/>
    <property type="evidence" value="ECO:0007669"/>
    <property type="project" value="TreeGrafter"/>
</dbReference>
<dbReference type="GO" id="GO:0052170">
    <property type="term" value="P:symbiont-mediated suppression of host innate immune response"/>
    <property type="evidence" value="ECO:0007669"/>
    <property type="project" value="UniProtKB-KW"/>
</dbReference>
<protein>
    <recommendedName>
        <fullName evidence="9">Cytosine-specific methyltransferase</fullName>
        <ecNumber evidence="9">2.1.1.37</ecNumber>
    </recommendedName>
</protein>
<keyword evidence="6" id="KW-1258">Restriction-modification system evasion by virus</keyword>
<dbReference type="PRINTS" id="PR00105">
    <property type="entry name" value="C5METTRFRASE"/>
</dbReference>
<dbReference type="SUPFAM" id="SSF53335">
    <property type="entry name" value="S-adenosyl-L-methionine-dependent methyltransferases"/>
    <property type="match status" value="1"/>
</dbReference>
<keyword evidence="3 7" id="KW-0808">Transferase</keyword>
<gene>
    <name evidence="10" type="ORF">UFOVP901_54</name>
</gene>
<evidence type="ECO:0000256" key="7">
    <source>
        <dbReference type="PROSITE-ProRule" id="PRU01016"/>
    </source>
</evidence>
<comment type="catalytic activity">
    <reaction evidence="9">
        <text>a 2'-deoxycytidine in DNA + S-adenosyl-L-methionine = a 5-methyl-2'-deoxycytidine in DNA + S-adenosyl-L-homocysteine + H(+)</text>
        <dbReference type="Rhea" id="RHEA:13681"/>
        <dbReference type="Rhea" id="RHEA-COMP:11369"/>
        <dbReference type="Rhea" id="RHEA-COMP:11370"/>
        <dbReference type="ChEBI" id="CHEBI:15378"/>
        <dbReference type="ChEBI" id="CHEBI:57856"/>
        <dbReference type="ChEBI" id="CHEBI:59789"/>
        <dbReference type="ChEBI" id="CHEBI:85452"/>
        <dbReference type="ChEBI" id="CHEBI:85454"/>
        <dbReference type="EC" id="2.1.1.37"/>
    </reaction>
</comment>
<keyword evidence="4 7" id="KW-0949">S-adenosyl-L-methionine</keyword>
<dbReference type="InterPro" id="IPR050390">
    <property type="entry name" value="C5-Methyltransferase"/>
</dbReference>
<dbReference type="PROSITE" id="PS51679">
    <property type="entry name" value="SAM_MT_C5"/>
    <property type="match status" value="1"/>
</dbReference>